<dbReference type="STRING" id="690850.Desaf_0700"/>
<organism evidence="2 3">
    <name type="scientific">Desulfocurvibacter africanus subsp. africanus str. Walvis Bay</name>
    <dbReference type="NCBI Taxonomy" id="690850"/>
    <lineage>
        <taxon>Bacteria</taxon>
        <taxon>Pseudomonadati</taxon>
        <taxon>Thermodesulfobacteriota</taxon>
        <taxon>Desulfovibrionia</taxon>
        <taxon>Desulfovibrionales</taxon>
        <taxon>Desulfovibrionaceae</taxon>
        <taxon>Desulfocurvibacter</taxon>
    </lineage>
</organism>
<dbReference type="RefSeq" id="WP_014258888.1">
    <property type="nucleotide sequence ID" value="NC_016629.1"/>
</dbReference>
<dbReference type="AlphaFoldDB" id="F3YW22"/>
<dbReference type="eggNOG" id="COG4518">
    <property type="taxonomic scope" value="Bacteria"/>
</dbReference>
<feature type="region of interest" description="Disordered" evidence="1">
    <location>
        <begin position="113"/>
        <end position="143"/>
    </location>
</feature>
<dbReference type="Proteomes" id="UP000007844">
    <property type="component" value="Chromosome"/>
</dbReference>
<sequence length="143" mass="15409">MATVTFAIKHGLKVGEDTLSEVLLREPTAGDIIEAQEESEKLVLVPSKDGPQPQFVTSPTLVGVNVLRRQIVRIGNVQGPIDLVMLKRLHPEDMGLLNRKADELEAAMLAEITPKTAGQEAAERGRDDGVGDAPGTAHPETRK</sequence>
<protein>
    <submittedName>
        <fullName evidence="2">Mu-like prophage FluMu protein gp41</fullName>
    </submittedName>
</protein>
<dbReference type="KEGG" id="daf:Desaf_0700"/>
<name>F3YW22_DESAF</name>
<dbReference type="HOGENOM" id="CLU_150549_0_0_7"/>
<dbReference type="Pfam" id="PF23746">
    <property type="entry name" value="Gp41_Mu"/>
    <property type="match status" value="1"/>
</dbReference>
<evidence type="ECO:0000313" key="2">
    <source>
        <dbReference type="EMBL" id="EGJ49052.1"/>
    </source>
</evidence>
<dbReference type="EMBL" id="CP003221">
    <property type="protein sequence ID" value="EGJ49052.1"/>
    <property type="molecule type" value="Genomic_DNA"/>
</dbReference>
<evidence type="ECO:0000256" key="1">
    <source>
        <dbReference type="SAM" id="MobiDB-lite"/>
    </source>
</evidence>
<dbReference type="InterPro" id="IPR056974">
    <property type="entry name" value="Tail_Gp41-like"/>
</dbReference>
<reference evidence="2 3" key="1">
    <citation type="journal article" date="2011" name="J. Bacteriol.">
        <title>Genome sequence of the mercury-methylating and pleomorphic Desulfovibrio africanus Strain Walvis Bay.</title>
        <authorList>
            <person name="Brown S.D."/>
            <person name="Wall J.D."/>
            <person name="Kucken A.M."/>
            <person name="Gilmour C.C."/>
            <person name="Podar M."/>
            <person name="Brandt C.C."/>
            <person name="Teshima H."/>
            <person name="Detter J.C."/>
            <person name="Han C.S."/>
            <person name="Land M.L."/>
            <person name="Lucas S."/>
            <person name="Han J."/>
            <person name="Pennacchio L."/>
            <person name="Nolan M."/>
            <person name="Pitluck S."/>
            <person name="Woyke T."/>
            <person name="Goodwin L."/>
            <person name="Palumbo A.V."/>
            <person name="Elias D.A."/>
        </authorList>
    </citation>
    <scope>NUCLEOTIDE SEQUENCE [LARGE SCALE GENOMIC DNA]</scope>
    <source>
        <strain evidence="2 3">Walvis Bay</strain>
    </source>
</reference>
<evidence type="ECO:0000313" key="3">
    <source>
        <dbReference type="Proteomes" id="UP000007844"/>
    </source>
</evidence>
<gene>
    <name evidence="2" type="ORF">Desaf_0700</name>
</gene>
<proteinExistence type="predicted"/>
<accession>F3YW22</accession>
<keyword evidence="3" id="KW-1185">Reference proteome</keyword>